<keyword evidence="3" id="KW-0732">Signal</keyword>
<keyword evidence="9" id="KW-0812">Transmembrane</keyword>
<keyword evidence="6" id="KW-1015">Disulfide bond</keyword>
<feature type="region of interest" description="Disordered" evidence="8">
    <location>
        <begin position="46"/>
        <end position="106"/>
    </location>
</feature>
<dbReference type="SUPFAM" id="SSF48726">
    <property type="entry name" value="Immunoglobulin"/>
    <property type="match status" value="2"/>
</dbReference>
<name>A0ABM3DCL1_SALSA</name>
<evidence type="ECO:0000256" key="7">
    <source>
        <dbReference type="ARBA" id="ARBA00023180"/>
    </source>
</evidence>
<evidence type="ECO:0000259" key="10">
    <source>
        <dbReference type="PROSITE" id="PS50835"/>
    </source>
</evidence>
<keyword evidence="7" id="KW-0325">Glycoprotein</keyword>
<dbReference type="PROSITE" id="PS50835">
    <property type="entry name" value="IG_LIKE"/>
    <property type="match status" value="2"/>
</dbReference>
<reference evidence="12" key="1">
    <citation type="submission" date="2025-08" db="UniProtKB">
        <authorList>
            <consortium name="RefSeq"/>
        </authorList>
    </citation>
    <scope>IDENTIFICATION</scope>
</reference>
<dbReference type="Pfam" id="PF07686">
    <property type="entry name" value="V-set"/>
    <property type="match status" value="2"/>
</dbReference>
<dbReference type="GeneID" id="106577722"/>
<evidence type="ECO:0000256" key="5">
    <source>
        <dbReference type="ARBA" id="ARBA00023136"/>
    </source>
</evidence>
<organism evidence="11 12">
    <name type="scientific">Salmo salar</name>
    <name type="common">Atlantic salmon</name>
    <dbReference type="NCBI Taxonomy" id="8030"/>
    <lineage>
        <taxon>Eukaryota</taxon>
        <taxon>Metazoa</taxon>
        <taxon>Chordata</taxon>
        <taxon>Craniata</taxon>
        <taxon>Vertebrata</taxon>
        <taxon>Euteleostomi</taxon>
        <taxon>Actinopterygii</taxon>
        <taxon>Neopterygii</taxon>
        <taxon>Teleostei</taxon>
        <taxon>Protacanthopterygii</taxon>
        <taxon>Salmoniformes</taxon>
        <taxon>Salmonidae</taxon>
        <taxon>Salmoninae</taxon>
        <taxon>Salmo</taxon>
    </lineage>
</organism>
<feature type="compositionally biased region" description="Polar residues" evidence="8">
    <location>
        <begin position="46"/>
        <end position="72"/>
    </location>
</feature>
<dbReference type="PANTHER" id="PTHR19433">
    <property type="entry name" value="T-CELL RECEPTOR ALPHA CHAIN V REGION-RELATED"/>
    <property type="match status" value="1"/>
</dbReference>
<evidence type="ECO:0000313" key="12">
    <source>
        <dbReference type="RefSeq" id="XP_045556542.1"/>
    </source>
</evidence>
<evidence type="ECO:0000256" key="1">
    <source>
        <dbReference type="ARBA" id="ARBA00004236"/>
    </source>
</evidence>
<dbReference type="InterPro" id="IPR007110">
    <property type="entry name" value="Ig-like_dom"/>
</dbReference>
<evidence type="ECO:0000256" key="6">
    <source>
        <dbReference type="ARBA" id="ARBA00023157"/>
    </source>
</evidence>
<keyword evidence="5 9" id="KW-0472">Membrane</keyword>
<dbReference type="InterPro" id="IPR052051">
    <property type="entry name" value="TCR_complex_component"/>
</dbReference>
<evidence type="ECO:0000256" key="3">
    <source>
        <dbReference type="ARBA" id="ARBA00022729"/>
    </source>
</evidence>
<evidence type="ECO:0000313" key="11">
    <source>
        <dbReference type="Proteomes" id="UP001652741"/>
    </source>
</evidence>
<feature type="domain" description="Ig-like" evidence="10">
    <location>
        <begin position="131"/>
        <end position="216"/>
    </location>
</feature>
<dbReference type="PANTHER" id="PTHR19433:SF133">
    <property type="entry name" value="IMMUNE-TYPE RECEPTOR 5 PRECURSOR-RELATED"/>
    <property type="match status" value="1"/>
</dbReference>
<gene>
    <name evidence="12" type="primary">LOC106577722</name>
</gene>
<evidence type="ECO:0000256" key="2">
    <source>
        <dbReference type="ARBA" id="ARBA00022475"/>
    </source>
</evidence>
<keyword evidence="9" id="KW-1133">Transmembrane helix</keyword>
<feature type="transmembrane region" description="Helical" evidence="9">
    <location>
        <begin position="361"/>
        <end position="384"/>
    </location>
</feature>
<comment type="subcellular location">
    <subcellularLocation>
        <location evidence="1">Cell membrane</location>
    </subcellularLocation>
</comment>
<keyword evidence="11" id="KW-1185">Reference proteome</keyword>
<protein>
    <recommendedName>
        <fullName evidence="10">Ig-like domain-containing protein</fullName>
    </recommendedName>
</protein>
<dbReference type="InterPro" id="IPR013783">
    <property type="entry name" value="Ig-like_fold"/>
</dbReference>
<dbReference type="RefSeq" id="XP_045556542.1">
    <property type="nucleotide sequence ID" value="XM_045700586.1"/>
</dbReference>
<dbReference type="CDD" id="cd00099">
    <property type="entry name" value="IgV"/>
    <property type="match status" value="2"/>
</dbReference>
<dbReference type="Proteomes" id="UP001652741">
    <property type="component" value="Chromosome ssa18"/>
</dbReference>
<sequence>MYIMNKIKCLQCRGPVSQTRGPAVSSSDAAAQDADSLHYVALNLSNNKNRSRMGTPSPQSQYGNPHANTSDQQLHRDNDGPNYTGLKLTDKKSTTTRRQRREQREEETIYSGCALNKDVIQLDPLIVTQLGQNVSLTCFCRSNLIVRVSWFKQTVGEKPLRMASSFYHTQNSLYSNNFNKDFTETKRLSVKRGLDSFNLTISKTESGDSATYYCVAMVVSEFKFGEGTVLIVKDSRSNSMSVLQQPVFESVQPGDSVTLNCTIHTETCAGEHSVYWFRHGSGKSHPGIIYNNGDRSDQCEKSPEAGSPTQSCVYNLPKRNLSLSDAGTYYCAVASCGEILFGNGTKLDIEVSDLLGDQSNLLFLIIRSCLTTAVIVSVIVNVILCVRMKRSRCEHCAAGTPFQQSHYGNPHSNTSDQQLHSDDDGLNYTGLKFTDRKSRRQRREQREEETIYSGVSYQVRM</sequence>
<feature type="domain" description="Ig-like" evidence="10">
    <location>
        <begin position="240"/>
        <end position="352"/>
    </location>
</feature>
<keyword evidence="4" id="KW-0391">Immunity</keyword>
<evidence type="ECO:0000256" key="4">
    <source>
        <dbReference type="ARBA" id="ARBA00022859"/>
    </source>
</evidence>
<dbReference type="InterPro" id="IPR036179">
    <property type="entry name" value="Ig-like_dom_sf"/>
</dbReference>
<evidence type="ECO:0000256" key="8">
    <source>
        <dbReference type="SAM" id="MobiDB-lite"/>
    </source>
</evidence>
<dbReference type="SMART" id="SM00409">
    <property type="entry name" value="IG"/>
    <property type="match status" value="2"/>
</dbReference>
<proteinExistence type="predicted"/>
<dbReference type="SMART" id="SM00406">
    <property type="entry name" value="IGv"/>
    <property type="match status" value="2"/>
</dbReference>
<keyword evidence="2" id="KW-1003">Cell membrane</keyword>
<dbReference type="Gene3D" id="2.60.40.10">
    <property type="entry name" value="Immunoglobulins"/>
    <property type="match status" value="2"/>
</dbReference>
<dbReference type="InterPro" id="IPR003599">
    <property type="entry name" value="Ig_sub"/>
</dbReference>
<evidence type="ECO:0000256" key="9">
    <source>
        <dbReference type="SAM" id="Phobius"/>
    </source>
</evidence>
<dbReference type="InterPro" id="IPR013106">
    <property type="entry name" value="Ig_V-set"/>
</dbReference>
<accession>A0ABM3DCL1</accession>